<reference evidence="2" key="1">
    <citation type="submission" date="2020-05" db="EMBL/GenBank/DDBJ databases">
        <title>Mycena genomes resolve the evolution of fungal bioluminescence.</title>
        <authorList>
            <person name="Tsai I.J."/>
        </authorList>
    </citation>
    <scope>NUCLEOTIDE SEQUENCE</scope>
    <source>
        <strain evidence="2">171206Taipei</strain>
    </source>
</reference>
<organism evidence="2 3">
    <name type="scientific">Mycena indigotica</name>
    <dbReference type="NCBI Taxonomy" id="2126181"/>
    <lineage>
        <taxon>Eukaryota</taxon>
        <taxon>Fungi</taxon>
        <taxon>Dikarya</taxon>
        <taxon>Basidiomycota</taxon>
        <taxon>Agaricomycotina</taxon>
        <taxon>Agaricomycetes</taxon>
        <taxon>Agaricomycetidae</taxon>
        <taxon>Agaricales</taxon>
        <taxon>Marasmiineae</taxon>
        <taxon>Mycenaceae</taxon>
        <taxon>Mycena</taxon>
    </lineage>
</organism>
<accession>A0A8H6SWG5</accession>
<evidence type="ECO:0000313" key="3">
    <source>
        <dbReference type="Proteomes" id="UP000636479"/>
    </source>
</evidence>
<evidence type="ECO:0000313" key="2">
    <source>
        <dbReference type="EMBL" id="KAF7307198.1"/>
    </source>
</evidence>
<comment type="caution">
    <text evidence="2">The sequence shown here is derived from an EMBL/GenBank/DDBJ whole genome shotgun (WGS) entry which is preliminary data.</text>
</comment>
<protein>
    <submittedName>
        <fullName evidence="2">Uncharacterized protein</fullName>
    </submittedName>
</protein>
<dbReference type="OrthoDB" id="76567at2759"/>
<dbReference type="Proteomes" id="UP000636479">
    <property type="component" value="Unassembled WGS sequence"/>
</dbReference>
<keyword evidence="3" id="KW-1185">Reference proteome</keyword>
<feature type="signal peptide" evidence="1">
    <location>
        <begin position="1"/>
        <end position="22"/>
    </location>
</feature>
<gene>
    <name evidence="2" type="ORF">MIND_00513400</name>
</gene>
<dbReference type="GeneID" id="59344441"/>
<sequence>MSATSKMFSLAVLEWLLDRLQAHTKLEYLMLSDILVTQNSLAQSLVAAPELLLSRVKVQIGDGVLSSSKPLPPPSTRPLAKLEVAEYSNSPRLCTLFGRPDFEHYLQFVQDLQIYAYCQEQLSPCFVAASMLERLSCEFHYLFEERVRLPACLPRLRELSLEINSLSPFIPRLLSEGSLPVLLNLQIRLRVTSHALRDMDNEFHSPSGHWQVLPELDDALIAHPTVKKFVLTLMGDTSWPEEEDKIGYPGLMTVASSKLAVNLNPNSALEGVLDFFFRSLSIPLQPHQIREMSLKIPPEVAIHHLVQCINELEKTQKDTLHDIRITIHKDTLRYQQFMANGAQAAAATIISFIERPIADRANLVQAETGLHHVGAATFADNQGNAKQGDNGFLPQNTRRFDWPTVVVRVGYNQSLPSLYQDVDEWFTMSADHRFPVKLVILIKLFDKTQQMRVEFLERASVPNPTLPYHASRVPGLGPYEWDQASISTTNPSAMPKWDIPLHLIYDNIPNFLTGPSLVRVNCQIVYEWVGSVLQEL</sequence>
<dbReference type="AlphaFoldDB" id="A0A8H6SWG5"/>
<dbReference type="EMBL" id="JACAZF010000004">
    <property type="protein sequence ID" value="KAF7307198.1"/>
    <property type="molecule type" value="Genomic_DNA"/>
</dbReference>
<name>A0A8H6SWG5_9AGAR</name>
<dbReference type="RefSeq" id="XP_037222217.1">
    <property type="nucleotide sequence ID" value="XM_037361925.1"/>
</dbReference>
<feature type="chain" id="PRO_5034167760" evidence="1">
    <location>
        <begin position="23"/>
        <end position="536"/>
    </location>
</feature>
<proteinExistence type="predicted"/>
<keyword evidence="1" id="KW-0732">Signal</keyword>
<evidence type="ECO:0000256" key="1">
    <source>
        <dbReference type="SAM" id="SignalP"/>
    </source>
</evidence>